<dbReference type="InterPro" id="IPR014914">
    <property type="entry name" value="RES_dom"/>
</dbReference>
<dbReference type="STRING" id="1108812.AWC16_16645"/>
<feature type="region of interest" description="Disordered" evidence="1">
    <location>
        <begin position="148"/>
        <end position="167"/>
    </location>
</feature>
<feature type="domain" description="RES" evidence="2">
    <location>
        <begin position="26"/>
        <end position="163"/>
    </location>
</feature>
<dbReference type="Proteomes" id="UP000193866">
    <property type="component" value="Unassembled WGS sequence"/>
</dbReference>
<keyword evidence="4" id="KW-1185">Reference proteome</keyword>
<gene>
    <name evidence="3" type="ORF">AWC16_16645</name>
</gene>
<proteinExistence type="predicted"/>
<dbReference type="EMBL" id="LQPG01000028">
    <property type="protein sequence ID" value="ORW09441.1"/>
    <property type="molecule type" value="Genomic_DNA"/>
</dbReference>
<name>A0A1X1YEK4_9MYCO</name>
<dbReference type="Pfam" id="PF08808">
    <property type="entry name" value="RES"/>
    <property type="match status" value="1"/>
</dbReference>
<protein>
    <recommendedName>
        <fullName evidence="2">RES domain-containing protein</fullName>
    </recommendedName>
</protein>
<evidence type="ECO:0000256" key="1">
    <source>
        <dbReference type="SAM" id="MobiDB-lite"/>
    </source>
</evidence>
<dbReference type="RefSeq" id="WP_165759239.1">
    <property type="nucleotide sequence ID" value="NZ_LQPG01000028.1"/>
</dbReference>
<sequence>MTPQQTLGEPGDLTGFPTVAPPKRLLRVCRAGQDTWWFSSDGSGRFDLKAPEGTCYLATDAYAAIREASRLGPVSTAWVEARELRRVSPPDGEARLAATTRQAAGRYGVTTELATVIPYDLSRRWAIAFRARQLDGIRHQLRHDQRARPSGVALFGPAGPAQLDDGTRSPLTTADTDAAGVVVLPPPHSTVLTVVP</sequence>
<dbReference type="AlphaFoldDB" id="A0A1X1YEK4"/>
<evidence type="ECO:0000259" key="2">
    <source>
        <dbReference type="Pfam" id="PF08808"/>
    </source>
</evidence>
<reference evidence="3 4" key="1">
    <citation type="submission" date="2016-01" db="EMBL/GenBank/DDBJ databases">
        <title>The new phylogeny of the genus Mycobacterium.</title>
        <authorList>
            <person name="Tarcisio F."/>
            <person name="Conor M."/>
            <person name="Antonella G."/>
            <person name="Elisabetta G."/>
            <person name="Giulia F.S."/>
            <person name="Sara T."/>
            <person name="Anna F."/>
            <person name="Clotilde B."/>
            <person name="Roberto B."/>
            <person name="Veronica D.S."/>
            <person name="Fabio R."/>
            <person name="Monica P."/>
            <person name="Olivier J."/>
            <person name="Enrico T."/>
            <person name="Nicola S."/>
        </authorList>
    </citation>
    <scope>NUCLEOTIDE SEQUENCE [LARGE SCALE GENOMIC DNA]</scope>
    <source>
        <strain evidence="3 4">DSM 45394</strain>
    </source>
</reference>
<evidence type="ECO:0000313" key="3">
    <source>
        <dbReference type="EMBL" id="ORW09441.1"/>
    </source>
</evidence>
<comment type="caution">
    <text evidence="3">The sequence shown here is derived from an EMBL/GenBank/DDBJ whole genome shotgun (WGS) entry which is preliminary data.</text>
</comment>
<organism evidence="3 4">
    <name type="scientific">Mycolicibacter longobardus</name>
    <dbReference type="NCBI Taxonomy" id="1108812"/>
    <lineage>
        <taxon>Bacteria</taxon>
        <taxon>Bacillati</taxon>
        <taxon>Actinomycetota</taxon>
        <taxon>Actinomycetes</taxon>
        <taxon>Mycobacteriales</taxon>
        <taxon>Mycobacteriaceae</taxon>
        <taxon>Mycolicibacter</taxon>
    </lineage>
</organism>
<evidence type="ECO:0000313" key="4">
    <source>
        <dbReference type="Proteomes" id="UP000193866"/>
    </source>
</evidence>
<accession>A0A1X1YEK4</accession>